<accession>A0A8S0XQZ2</accession>
<reference evidence="1 2" key="1">
    <citation type="submission" date="2020-02" db="EMBL/GenBank/DDBJ databases">
        <authorList>
            <person name="Hogendoorn C."/>
        </authorList>
    </citation>
    <scope>NUCLEOTIDE SEQUENCE [LARGE SCALE GENOMIC DNA]</scope>
    <source>
        <strain evidence="1">METHB21</strain>
    </source>
</reference>
<proteinExistence type="predicted"/>
<comment type="caution">
    <text evidence="1">The sequence shown here is derived from an EMBL/GenBank/DDBJ whole genome shotgun (WGS) entry which is preliminary data.</text>
</comment>
<evidence type="ECO:0000313" key="1">
    <source>
        <dbReference type="EMBL" id="CAA9889637.1"/>
    </source>
</evidence>
<dbReference type="AlphaFoldDB" id="A0A8S0XQZ2"/>
<organism evidence="1 2">
    <name type="scientific">Candidatus Methylobacter favarea</name>
    <dbReference type="NCBI Taxonomy" id="2707345"/>
    <lineage>
        <taxon>Bacteria</taxon>
        <taxon>Pseudomonadati</taxon>
        <taxon>Pseudomonadota</taxon>
        <taxon>Gammaproteobacteria</taxon>
        <taxon>Methylococcales</taxon>
        <taxon>Methylococcaceae</taxon>
        <taxon>Methylobacter</taxon>
    </lineage>
</organism>
<evidence type="ECO:0000313" key="2">
    <source>
        <dbReference type="Proteomes" id="UP000494216"/>
    </source>
</evidence>
<protein>
    <submittedName>
        <fullName evidence="1">Uncharacterized protein</fullName>
    </submittedName>
</protein>
<sequence length="67" mass="7997">MELTTRIAKFESRGGARKPDPYFEYNSILFVCWFTHRINDNLNEEMKNVLSLVNWEEYAEGYDICDL</sequence>
<name>A0A8S0XQZ2_9GAMM</name>
<dbReference type="EMBL" id="CADCXN010000022">
    <property type="protein sequence ID" value="CAA9889637.1"/>
    <property type="molecule type" value="Genomic_DNA"/>
</dbReference>
<gene>
    <name evidence="1" type="ORF">METHB2_1180004</name>
</gene>
<dbReference type="Proteomes" id="UP000494216">
    <property type="component" value="Unassembled WGS sequence"/>
</dbReference>
<keyword evidence="2" id="KW-1185">Reference proteome</keyword>